<evidence type="ECO:0000313" key="2">
    <source>
        <dbReference type="EMBL" id="CAE7424850.1"/>
    </source>
</evidence>
<evidence type="ECO:0000313" key="3">
    <source>
        <dbReference type="Proteomes" id="UP000604046"/>
    </source>
</evidence>
<gene>
    <name evidence="2" type="ORF">SNAT2548_LOCUS23120</name>
</gene>
<dbReference type="InterPro" id="IPR043128">
    <property type="entry name" value="Rev_trsase/Diguanyl_cyclase"/>
</dbReference>
<evidence type="ECO:0000256" key="1">
    <source>
        <dbReference type="SAM" id="Coils"/>
    </source>
</evidence>
<comment type="caution">
    <text evidence="2">The sequence shown here is derived from an EMBL/GenBank/DDBJ whole genome shotgun (WGS) entry which is preliminary data.</text>
</comment>
<name>A0A812R6X4_9DINO</name>
<proteinExistence type="predicted"/>
<evidence type="ECO:0008006" key="4">
    <source>
        <dbReference type="Google" id="ProtNLM"/>
    </source>
</evidence>
<dbReference type="EMBL" id="CAJNDS010002310">
    <property type="protein sequence ID" value="CAE7424850.1"/>
    <property type="molecule type" value="Genomic_DNA"/>
</dbReference>
<organism evidence="2 3">
    <name type="scientific">Symbiodinium natans</name>
    <dbReference type="NCBI Taxonomy" id="878477"/>
    <lineage>
        <taxon>Eukaryota</taxon>
        <taxon>Sar</taxon>
        <taxon>Alveolata</taxon>
        <taxon>Dinophyceae</taxon>
        <taxon>Suessiales</taxon>
        <taxon>Symbiodiniaceae</taxon>
        <taxon>Symbiodinium</taxon>
    </lineage>
</organism>
<keyword evidence="1" id="KW-0175">Coiled coil</keyword>
<dbReference type="Gene3D" id="3.30.70.270">
    <property type="match status" value="1"/>
</dbReference>
<protein>
    <recommendedName>
        <fullName evidence="4">Reverse transcriptase domain-containing protein</fullName>
    </recommendedName>
</protein>
<dbReference type="PANTHER" id="PTHR33064:SF37">
    <property type="entry name" value="RIBONUCLEASE H"/>
    <property type="match status" value="1"/>
</dbReference>
<dbReference type="InterPro" id="IPR051320">
    <property type="entry name" value="Viral_Replic_Matur_Polypro"/>
</dbReference>
<feature type="coiled-coil region" evidence="1">
    <location>
        <begin position="384"/>
        <end position="411"/>
    </location>
</feature>
<dbReference type="SUPFAM" id="SSF56672">
    <property type="entry name" value="DNA/RNA polymerases"/>
    <property type="match status" value="1"/>
</dbReference>
<accession>A0A812R6X4</accession>
<dbReference type="OrthoDB" id="415614at2759"/>
<reference evidence="2" key="1">
    <citation type="submission" date="2021-02" db="EMBL/GenBank/DDBJ databases">
        <authorList>
            <person name="Dougan E. K."/>
            <person name="Rhodes N."/>
            <person name="Thang M."/>
            <person name="Chan C."/>
        </authorList>
    </citation>
    <scope>NUCLEOTIDE SEQUENCE</scope>
</reference>
<keyword evidence="3" id="KW-1185">Reference proteome</keyword>
<dbReference type="Proteomes" id="UP000604046">
    <property type="component" value="Unassembled WGS sequence"/>
</dbReference>
<dbReference type="InterPro" id="IPR043502">
    <property type="entry name" value="DNA/RNA_pol_sf"/>
</dbReference>
<dbReference type="Gene3D" id="3.10.10.10">
    <property type="entry name" value="HIV Type 1 Reverse Transcriptase, subunit A, domain 1"/>
    <property type="match status" value="1"/>
</dbReference>
<sequence length="1704" mass="189070">MQTGEIVYLRYHGDPGVIHTRLLVGQVQGDEWVIVTPDHDVYVEELARHNPDIQYMWHSPDGRLARGVPRNQVYGFAPMTAAQYAAVMRAGRAEFDAEIARRGLGAVAAVGAAPMGGGGGAVEAAPVAAAAAVAQPVAAVPAQPGNAAIGNAGPGARDLTGRGLVWVAAEGTSTTVFGEVVAGVVAPAVEGAKTVHRMADGSDLFCLCISETSRQTFNGRPAACDGRILARGFNTVGQPERPLSEVVAASREVEMGWKIAGPRTALWCLNYLMTEGLGFEAHHERFRQLCRIDAGGWGVQEHFQTSMFLRQLIQVDQVDACNCYGVELMFRRVQTIEYAHSERAREIESKTVGGKLSLEEQYTFGSLVRQAGTLMIAPSLLEHVKQEVERDAQLSKNLRKAREERDLAKKKVSCDGGFGGSRRVKRRLERRWHQDTMVAECVRGLNALYSGDKFGKANSQCQTPSRAQLAALEHIRNSVHLLGAPEQELSGREALWQLQAFDGYGEDQAPPLVPPVPLHTLLGGDGMKIVEDFISTRLLQKNEALRNLRRTGVVKCYSDPRLLEARVYKSFVRRLWDGGLVEFTSEEPTEKVEVFFVRKKDGRLRMVVDCRRSNEWFAPPDKVNLATAEVLSRIDLGGTDCDLYISTADLKDAFYHFELPLQLRPYFGMRPLSAGDLGITSLGGKAIRASSLVFPRLKVLPMGWTHALWWCQNIHQRIVSGVGATADKCLEDRASVPSPECMHLEYVDNFVCIGTAKEEVEALAAAGVQALRDKGLVVHEVASGEGNIKVLGWCFQGKKLRPLSHRVWRLIAAIRFLLDRGTCSGKQLEKVLGHATFIALGRREALAVFGESYSFVRTHYEQNHRIWPSVRRELMIWTSIAPLLWRDLGIPWASEVAAVDASTWGLGAVVADFDEAEVRQLGKYSERWRFEIPEFRCPRASAFGTAFADDSDEARSLQWAHSGDNNAKARPVPLSVVEGKLLSDRFVPVASSQVDRKWRVVGRHKWKRQEGMPVLEGRASLFAVKRLLRKETSFHMRHLILSDSTAAICALDRGRGRSFGMRRVTQQLASLCLCSGISVQFRFIPSEWNPADAVSRGSLFPFIQLPKAAAKTALRPPASRVNRPAGQSLQQVKKTRAKARVKIRQQFGTLAEASVSRGCRERYSKLWRRMCTAAGLTMTEKYTASDLDLPASQVLEDLFDEGEDLSQGQYLIAAIQFYQPHLRGGRGGLDLAKQTLAGWRRLDPPKSRLPLPWEVVCLMAMEAITRNMIEVALYILLAFVTYLRPGEVAKLLVGGLVPPVGVVKAWSLILHPLELETPSKTGEFDETVLFDLPQIVWIAEQTFRLLKAGHRCASEPLFSVSLETVRSFMRDVGSRFGMEVAVGDPHPYRLRHGGNPKTGEVAQFQQCAKVRERWSRHTADASPLQGDAAKGAGGKPKHPVRGVWPALNVPLGPAVRVYIEIFSGRGELGKALAQQCGGVVMLWDLRLGSQYDLRHPARRAMICGWIRAGRISGVHLGTPCESFTRARDAPPGPCPLRSNLQPLGLRGLCPADQVKVELGNLWMRFSVKVVLLCWKLRLSATLENPLTSRFWRCPPVQQLLRRPHVGRWTTHYCAWGKPFKKPTAFLGVHIDLSVLELHKCRGKRICDFTLRPHVPLQGRTAAGQWRTKWAEPYPTRMCAAIAKAFYNAEVAVLARKFEQCYARS</sequence>
<dbReference type="PANTHER" id="PTHR33064">
    <property type="entry name" value="POL PROTEIN"/>
    <property type="match status" value="1"/>
</dbReference>